<dbReference type="InterPro" id="IPR007462">
    <property type="entry name" value="COV1-like"/>
</dbReference>
<dbReference type="EMBL" id="MBTA01000002">
    <property type="protein sequence ID" value="RKD19573.1"/>
    <property type="molecule type" value="Genomic_DNA"/>
</dbReference>
<proteinExistence type="predicted"/>
<protein>
    <recommendedName>
        <fullName evidence="4">DUF502 domain-containing protein</fullName>
    </recommendedName>
</protein>
<accession>A0A419SAS8</accession>
<dbReference type="Pfam" id="PF04367">
    <property type="entry name" value="DUF502"/>
    <property type="match status" value="1"/>
</dbReference>
<evidence type="ECO:0000256" key="1">
    <source>
        <dbReference type="SAM" id="Phobius"/>
    </source>
</evidence>
<dbReference type="OrthoDB" id="9789516at2"/>
<keyword evidence="1" id="KW-0812">Transmembrane</keyword>
<feature type="transmembrane region" description="Helical" evidence="1">
    <location>
        <begin position="57"/>
        <end position="82"/>
    </location>
</feature>
<evidence type="ECO:0000313" key="3">
    <source>
        <dbReference type="Proteomes" id="UP000283433"/>
    </source>
</evidence>
<dbReference type="PANTHER" id="PTHR31876">
    <property type="entry name" value="COV-LIKE PROTEIN 1"/>
    <property type="match status" value="1"/>
</dbReference>
<feature type="transmembrane region" description="Helical" evidence="1">
    <location>
        <begin position="12"/>
        <end position="37"/>
    </location>
</feature>
<evidence type="ECO:0000313" key="2">
    <source>
        <dbReference type="EMBL" id="RKD19573.1"/>
    </source>
</evidence>
<dbReference type="PANTHER" id="PTHR31876:SF26">
    <property type="entry name" value="PROTEIN LIKE COV 2"/>
    <property type="match status" value="1"/>
</dbReference>
<gene>
    <name evidence="2" type="ORF">BCY91_13315</name>
</gene>
<organism evidence="2 3">
    <name type="scientific">Pelobium manganitolerans</name>
    <dbReference type="NCBI Taxonomy" id="1842495"/>
    <lineage>
        <taxon>Bacteria</taxon>
        <taxon>Pseudomonadati</taxon>
        <taxon>Bacteroidota</taxon>
        <taxon>Sphingobacteriia</taxon>
        <taxon>Sphingobacteriales</taxon>
        <taxon>Sphingobacteriaceae</taxon>
        <taxon>Pelobium</taxon>
    </lineage>
</organism>
<keyword evidence="1" id="KW-0472">Membrane</keyword>
<dbReference type="AlphaFoldDB" id="A0A419SAS8"/>
<dbReference type="Proteomes" id="UP000283433">
    <property type="component" value="Unassembled WGS sequence"/>
</dbReference>
<comment type="caution">
    <text evidence="2">The sequence shown here is derived from an EMBL/GenBank/DDBJ whole genome shotgun (WGS) entry which is preliminary data.</text>
</comment>
<evidence type="ECO:0008006" key="4">
    <source>
        <dbReference type="Google" id="ProtNLM"/>
    </source>
</evidence>
<name>A0A419SAS8_9SPHI</name>
<sequence>MMKRIFRAIFRYFVKGLLVVLPLGAAFFLIFWAFSSVDDALNLSDKIFVDPQTGKPLYIPGLGLLSVIIVILVAGFMATYLITEPIYNWFNKWLNKLPIFKFIYSSVKDLTEAFVGDEKKLNEPVLVEDSHGFKRIGFLTQKDLSNIGLEGDVAVYFPWSYSFAGQVMIVKADQVKPLNMSSAQAMKFIVSGGVSSLN</sequence>
<reference evidence="2 3" key="1">
    <citation type="submission" date="2016-07" db="EMBL/GenBank/DDBJ databases">
        <title>Genome of Pelobium manganitolerans.</title>
        <authorList>
            <person name="Wu S."/>
            <person name="Wang G."/>
        </authorList>
    </citation>
    <scope>NUCLEOTIDE SEQUENCE [LARGE SCALE GENOMIC DNA]</scope>
    <source>
        <strain evidence="2 3">YS-25</strain>
    </source>
</reference>
<keyword evidence="1" id="KW-1133">Transmembrane helix</keyword>
<keyword evidence="3" id="KW-1185">Reference proteome</keyword>